<feature type="transmembrane region" description="Helical" evidence="6">
    <location>
        <begin position="30"/>
        <end position="49"/>
    </location>
</feature>
<dbReference type="PANTHER" id="PTHR42920">
    <property type="entry name" value="OS03G0707200 PROTEIN-RELATED"/>
    <property type="match status" value="1"/>
</dbReference>
<dbReference type="AlphaFoldDB" id="A0A401J9T6"/>
<gene>
    <name evidence="8" type="ORF">SFMTTN_0182</name>
</gene>
<evidence type="ECO:0000256" key="1">
    <source>
        <dbReference type="ARBA" id="ARBA00004651"/>
    </source>
</evidence>
<evidence type="ECO:0000313" key="9">
    <source>
        <dbReference type="Proteomes" id="UP000286806"/>
    </source>
</evidence>
<dbReference type="InterPro" id="IPR037185">
    <property type="entry name" value="EmrE-like"/>
</dbReference>
<keyword evidence="5 6" id="KW-0472">Membrane</keyword>
<evidence type="ECO:0000256" key="4">
    <source>
        <dbReference type="ARBA" id="ARBA00022989"/>
    </source>
</evidence>
<evidence type="ECO:0000256" key="2">
    <source>
        <dbReference type="ARBA" id="ARBA00022475"/>
    </source>
</evidence>
<evidence type="ECO:0000256" key="3">
    <source>
        <dbReference type="ARBA" id="ARBA00022692"/>
    </source>
</evidence>
<keyword evidence="3 6" id="KW-0812">Transmembrane</keyword>
<feature type="transmembrane region" description="Helical" evidence="6">
    <location>
        <begin position="240"/>
        <end position="261"/>
    </location>
</feature>
<feature type="transmembrane region" description="Helical" evidence="6">
    <location>
        <begin position="116"/>
        <end position="135"/>
    </location>
</feature>
<reference evidence="8 9" key="1">
    <citation type="journal article" date="2019" name="Front. Microbiol.">
        <title>Genomes of Neutrophilic Sulfur-Oxidizing Chemolithoautotrophs Representing 9 Proteobacterial Species From 8 Genera.</title>
        <authorList>
            <person name="Watanabe T."/>
            <person name="Kojima H."/>
            <person name="Umezawa K."/>
            <person name="Hori C."/>
            <person name="Takasuka T.E."/>
            <person name="Kato Y."/>
            <person name="Fukui M."/>
        </authorList>
    </citation>
    <scope>NUCLEOTIDE SEQUENCE [LARGE SCALE GENOMIC DNA]</scope>
    <source>
        <strain evidence="8 9">TTN</strain>
    </source>
</reference>
<feature type="domain" description="EamA" evidence="7">
    <location>
        <begin position="2"/>
        <end position="133"/>
    </location>
</feature>
<feature type="transmembrane region" description="Helical" evidence="6">
    <location>
        <begin position="208"/>
        <end position="233"/>
    </location>
</feature>
<dbReference type="OrthoDB" id="4167046at2"/>
<sequence>MLALLLAAVLWGGMFPVAKSALATLDAFWLTLIRYGSGALLFVALLAAIEGRGMLRLESRVLSLWAYGTAGFAGFSILAFLGLSRSQPEHGAIIMALMPLLGVLVNALWRGVRPTPLNMVAIVLALGGVALVITKGHLSALLHGGEVGADLLILAGALCWVIYTLGAQDFPGWSPLRYTSLSCLMAVPSIAGITLLATLAGIAHVPSAATLAGLSGELIYMILFAGVVAVLAWNMGIKTLGAGGVLFINFVPVTALIIGWLQGHRLSAAELTGALIVMGALVLGNLGRRPAARAPQSTLCRCDAGE</sequence>
<evidence type="ECO:0000256" key="6">
    <source>
        <dbReference type="SAM" id="Phobius"/>
    </source>
</evidence>
<dbReference type="EMBL" id="BGOW01000001">
    <property type="protein sequence ID" value="GBL44387.1"/>
    <property type="molecule type" value="Genomic_DNA"/>
</dbReference>
<feature type="transmembrane region" description="Helical" evidence="6">
    <location>
        <begin position="147"/>
        <end position="166"/>
    </location>
</feature>
<dbReference type="PANTHER" id="PTHR42920:SF14">
    <property type="entry name" value="TRANSPORTER, DRUG_METABOLITE EXPORTER FAMILY"/>
    <property type="match status" value="1"/>
</dbReference>
<evidence type="ECO:0000313" key="8">
    <source>
        <dbReference type="EMBL" id="GBL44387.1"/>
    </source>
</evidence>
<keyword evidence="2" id="KW-1003">Cell membrane</keyword>
<proteinExistence type="predicted"/>
<evidence type="ECO:0000256" key="5">
    <source>
        <dbReference type="ARBA" id="ARBA00023136"/>
    </source>
</evidence>
<evidence type="ECO:0000259" key="7">
    <source>
        <dbReference type="Pfam" id="PF00892"/>
    </source>
</evidence>
<feature type="transmembrane region" description="Helical" evidence="6">
    <location>
        <begin position="61"/>
        <end position="84"/>
    </location>
</feature>
<dbReference type="InterPro" id="IPR051258">
    <property type="entry name" value="Diverse_Substrate_Transporter"/>
</dbReference>
<feature type="transmembrane region" description="Helical" evidence="6">
    <location>
        <begin position="267"/>
        <end position="286"/>
    </location>
</feature>
<organism evidence="8 9">
    <name type="scientific">Sulfuriferula multivorans</name>
    <dbReference type="NCBI Taxonomy" id="1559896"/>
    <lineage>
        <taxon>Bacteria</taxon>
        <taxon>Pseudomonadati</taxon>
        <taxon>Pseudomonadota</taxon>
        <taxon>Betaproteobacteria</taxon>
        <taxon>Nitrosomonadales</taxon>
        <taxon>Sulfuricellaceae</taxon>
        <taxon>Sulfuriferula</taxon>
    </lineage>
</organism>
<feature type="domain" description="EamA" evidence="7">
    <location>
        <begin position="149"/>
        <end position="283"/>
    </location>
</feature>
<accession>A0A401J9T6</accession>
<feature type="transmembrane region" description="Helical" evidence="6">
    <location>
        <begin position="90"/>
        <end position="109"/>
    </location>
</feature>
<comment type="caution">
    <text evidence="8">The sequence shown here is derived from an EMBL/GenBank/DDBJ whole genome shotgun (WGS) entry which is preliminary data.</text>
</comment>
<dbReference type="InterPro" id="IPR000620">
    <property type="entry name" value="EamA_dom"/>
</dbReference>
<keyword evidence="9" id="KW-1185">Reference proteome</keyword>
<comment type="subcellular location">
    <subcellularLocation>
        <location evidence="1">Cell membrane</location>
        <topology evidence="1">Multi-pass membrane protein</topology>
    </subcellularLocation>
</comment>
<dbReference type="SUPFAM" id="SSF103481">
    <property type="entry name" value="Multidrug resistance efflux transporter EmrE"/>
    <property type="match status" value="1"/>
</dbReference>
<keyword evidence="4 6" id="KW-1133">Transmembrane helix</keyword>
<dbReference type="Pfam" id="PF00892">
    <property type="entry name" value="EamA"/>
    <property type="match status" value="2"/>
</dbReference>
<protein>
    <recommendedName>
        <fullName evidence="7">EamA domain-containing protein</fullName>
    </recommendedName>
</protein>
<feature type="transmembrane region" description="Helical" evidence="6">
    <location>
        <begin position="178"/>
        <end position="202"/>
    </location>
</feature>
<dbReference type="GO" id="GO:0005886">
    <property type="term" value="C:plasma membrane"/>
    <property type="evidence" value="ECO:0007669"/>
    <property type="project" value="UniProtKB-SubCell"/>
</dbReference>
<dbReference type="Proteomes" id="UP000286806">
    <property type="component" value="Unassembled WGS sequence"/>
</dbReference>
<name>A0A401J9T6_9PROT</name>